<evidence type="ECO:0000256" key="3">
    <source>
        <dbReference type="ARBA" id="ARBA00022741"/>
    </source>
</evidence>
<evidence type="ECO:0000313" key="14">
    <source>
        <dbReference type="Proteomes" id="UP000252585"/>
    </source>
</evidence>
<name>A0A368XD47_9BACI</name>
<keyword evidence="13" id="KW-0347">Helicase</keyword>
<dbReference type="PROSITE" id="PS51193">
    <property type="entry name" value="HELICASE_ATP_BIND_2"/>
    <property type="match status" value="1"/>
</dbReference>
<dbReference type="RefSeq" id="WP_114353820.1">
    <property type="nucleotide sequence ID" value="NZ_QPJJ01000012.1"/>
</dbReference>
<evidence type="ECO:0000256" key="1">
    <source>
        <dbReference type="ARBA" id="ARBA00001966"/>
    </source>
</evidence>
<dbReference type="EC" id="3.1.-.-" evidence="8 9"/>
<dbReference type="GO" id="GO:0006260">
    <property type="term" value="P:DNA replication"/>
    <property type="evidence" value="ECO:0007669"/>
    <property type="project" value="InterPro"/>
</dbReference>
<dbReference type="InterPro" id="IPR006555">
    <property type="entry name" value="ATP-dep_Helicase_C"/>
</dbReference>
<dbReference type="SMART" id="SM00487">
    <property type="entry name" value="DEXDc"/>
    <property type="match status" value="1"/>
</dbReference>
<protein>
    <recommendedName>
        <fullName evidence="8 9">3'-5' exonuclease DinG</fullName>
        <ecNumber evidence="8 9">3.1.-.-</ecNumber>
    </recommendedName>
</protein>
<proteinExistence type="inferred from homology"/>
<dbReference type="OrthoDB" id="9803913at2"/>
<keyword evidence="4 8" id="KW-0378">Hydrolase</keyword>
<gene>
    <name evidence="8 9" type="primary">dinG</name>
    <name evidence="13" type="ORF">DFR57_112116</name>
</gene>
<sequence>MRRFVVIDLETTGQLPSKGDRIIEIGIVVIENKKIIKKYAQLINPKRNIPVFISQLTGIEMEDTINAPAFEEVAEDILKLIDNSYIVAHNIPFDIGFLNAELNRLGYDSLKNKMIDTVELARIALPKANSYKLNELAHFLNLRHDDPHRALSDAWITADLLLFILRKIERLPTEIIKKFLQIEKYFKSDIFDILEDISEIQKDINTNILMEHQDLIIRKFNPSKLSSSFIKNDNFQDLADNFFDIEGMLHTTINNYELRKDQKEMAETIYDHFRSKNHAIIEADTGIGKSFAYLLPAIYESVQLNEPIIISTHTTHLQTQLLDNELETLHHLLPSAFSAVLVKGKNHYISLAKVEKFIKDQTIVNYHDNLFKGILLIWLTETDTGDLDEIQIPRKDFKLLQKVVTKHTTHNELWRDIDFYERKKESAKKANIIITNHALLCKSLKNKESILPQFHKVIIDEAHQFQQVAAKHFGLELDYTALITELQQIKSDFLKIISSQFFKNWELKWELLLEEFDILFRNLYRFVAEDSNAKKNKSDIGRIQKIWVEQDLNNETVLIKEIVNRIMFELLDMLAIKTTAEQLKDQAKEEKRDSKQAILFQQIEALKNNFQQMLLKGDSNSITWVEIDPHGAQNAAYLYSEPIDVSKHLYKELFNTDKTAVLTSATLSIRNNFDYLKQHLGLAKETDTYQFYASFDYEKQVQLMVPNDFPTIKYSDMQPYTYAVAEAIESLALISGGRMLVLFTSYEMLKQCYYILREIESLEQYIVIGQGISSGSRDRLRKNFQSFDKAILLGTNSFWEGVDIPGDDLRCIVIAKLPFQAFNHPLYDAKATYLKSRGENPFTSLSLPDAVLRFRQGFGRLIRKQTDKGIIFVCDDRIMNKSYGKDFLRSIPKVKVLHASLRKLIDEADEWL</sequence>
<dbReference type="SMART" id="SM00479">
    <property type="entry name" value="EXOIII"/>
    <property type="match status" value="1"/>
</dbReference>
<evidence type="ECO:0000256" key="8">
    <source>
        <dbReference type="HAMAP-Rule" id="MF_02206"/>
    </source>
</evidence>
<keyword evidence="6 8" id="KW-0067">ATP-binding</keyword>
<dbReference type="InterPro" id="IPR027417">
    <property type="entry name" value="P-loop_NTPase"/>
</dbReference>
<evidence type="ECO:0000256" key="6">
    <source>
        <dbReference type="ARBA" id="ARBA00022840"/>
    </source>
</evidence>
<dbReference type="InterPro" id="IPR012337">
    <property type="entry name" value="RNaseH-like_sf"/>
</dbReference>
<dbReference type="Pfam" id="PF00929">
    <property type="entry name" value="RNase_T"/>
    <property type="match status" value="1"/>
</dbReference>
<dbReference type="GO" id="GO:0008408">
    <property type="term" value="F:3'-5' exonuclease activity"/>
    <property type="evidence" value="ECO:0007669"/>
    <property type="project" value="UniProtKB-UniRule"/>
</dbReference>
<dbReference type="Pfam" id="PF13307">
    <property type="entry name" value="Helicase_C_2"/>
    <property type="match status" value="1"/>
</dbReference>
<evidence type="ECO:0000256" key="4">
    <source>
        <dbReference type="ARBA" id="ARBA00022801"/>
    </source>
</evidence>
<dbReference type="PANTHER" id="PTHR11472">
    <property type="entry name" value="DNA REPAIR DEAD HELICASE RAD3/XP-D SUBFAMILY MEMBER"/>
    <property type="match status" value="1"/>
</dbReference>
<dbReference type="NCBIfam" id="TIGR00573">
    <property type="entry name" value="dnaq"/>
    <property type="match status" value="1"/>
</dbReference>
<dbReference type="SMART" id="SM00491">
    <property type="entry name" value="HELICc2"/>
    <property type="match status" value="1"/>
</dbReference>
<feature type="domain" description="Helicase ATP-binding" evidence="11">
    <location>
        <begin position="248"/>
        <end position="519"/>
    </location>
</feature>
<dbReference type="Gene3D" id="3.30.420.10">
    <property type="entry name" value="Ribonuclease H-like superfamily/Ribonuclease H"/>
    <property type="match status" value="1"/>
</dbReference>
<comment type="catalytic activity">
    <reaction evidence="7">
        <text>ATP + H2O = ADP + phosphate + H(+)</text>
        <dbReference type="Rhea" id="RHEA:13065"/>
        <dbReference type="ChEBI" id="CHEBI:15377"/>
        <dbReference type="ChEBI" id="CHEBI:15378"/>
        <dbReference type="ChEBI" id="CHEBI:30616"/>
        <dbReference type="ChEBI" id="CHEBI:43474"/>
        <dbReference type="ChEBI" id="CHEBI:456216"/>
        <dbReference type="EC" id="5.6.2.3"/>
    </reaction>
</comment>
<evidence type="ECO:0000313" key="13">
    <source>
        <dbReference type="EMBL" id="RCW64938.1"/>
    </source>
</evidence>
<dbReference type="GO" id="GO:0003677">
    <property type="term" value="F:DNA binding"/>
    <property type="evidence" value="ECO:0007669"/>
    <property type="project" value="InterPro"/>
</dbReference>
<evidence type="ECO:0000259" key="12">
    <source>
        <dbReference type="PROSITE" id="PS51194"/>
    </source>
</evidence>
<dbReference type="InterPro" id="IPR045028">
    <property type="entry name" value="DinG/Rad3-like"/>
</dbReference>
<dbReference type="GO" id="GO:0005524">
    <property type="term" value="F:ATP binding"/>
    <property type="evidence" value="ECO:0007669"/>
    <property type="project" value="UniProtKB-UniRule"/>
</dbReference>
<reference evidence="13 14" key="1">
    <citation type="submission" date="2018-07" db="EMBL/GenBank/DDBJ databases">
        <title>Genomic Encyclopedia of Type Strains, Phase IV (KMG-IV): sequencing the most valuable type-strain genomes for metagenomic binning, comparative biology and taxonomic classification.</title>
        <authorList>
            <person name="Goeker M."/>
        </authorList>
    </citation>
    <scope>NUCLEOTIDE SEQUENCE [LARGE SCALE GENOMIC DNA]</scope>
    <source>
        <strain evidence="13 14">DSM 27696</strain>
    </source>
</reference>
<feature type="short sequence motif" description="DEAH box" evidence="8">
    <location>
        <begin position="460"/>
        <end position="463"/>
    </location>
</feature>
<comment type="caution">
    <text evidence="13">The sequence shown here is derived from an EMBL/GenBank/DDBJ whole genome shotgun (WGS) entry which is preliminary data.</text>
</comment>
<dbReference type="InterPro" id="IPR014013">
    <property type="entry name" value="Helic_SF1/SF2_ATP-bd_DinG/Rad3"/>
</dbReference>
<dbReference type="CDD" id="cd06127">
    <property type="entry name" value="DEDDh"/>
    <property type="match status" value="1"/>
</dbReference>
<feature type="binding site" evidence="8">
    <location>
        <begin position="283"/>
        <end position="290"/>
    </location>
    <ligand>
        <name>ATP</name>
        <dbReference type="ChEBI" id="CHEBI:30616"/>
    </ligand>
</feature>
<keyword evidence="3 8" id="KW-0547">Nucleotide-binding</keyword>
<dbReference type="Pfam" id="PF00270">
    <property type="entry name" value="DEAD"/>
    <property type="match status" value="1"/>
</dbReference>
<dbReference type="Proteomes" id="UP000252585">
    <property type="component" value="Unassembled WGS sequence"/>
</dbReference>
<dbReference type="PANTHER" id="PTHR11472:SF34">
    <property type="entry name" value="REGULATOR OF TELOMERE ELONGATION HELICASE 1"/>
    <property type="match status" value="1"/>
</dbReference>
<evidence type="ECO:0000256" key="9">
    <source>
        <dbReference type="RuleBase" id="RU364106"/>
    </source>
</evidence>
<dbReference type="GO" id="GO:0043139">
    <property type="term" value="F:5'-3' DNA helicase activity"/>
    <property type="evidence" value="ECO:0007669"/>
    <property type="project" value="UniProtKB-EC"/>
</dbReference>
<dbReference type="InterPro" id="IPR006310">
    <property type="entry name" value="DinG"/>
</dbReference>
<dbReference type="InterPro" id="IPR006054">
    <property type="entry name" value="DnaQ"/>
</dbReference>
<accession>A0A368XD47</accession>
<keyword evidence="14" id="KW-1185">Reference proteome</keyword>
<dbReference type="SUPFAM" id="SSF52540">
    <property type="entry name" value="P-loop containing nucleoside triphosphate hydrolases"/>
    <property type="match status" value="1"/>
</dbReference>
<comment type="function">
    <text evidence="8 9">3'-5' exonuclease.</text>
</comment>
<dbReference type="FunFam" id="3.30.420.10:FF:000045">
    <property type="entry name" value="3'-5' exonuclease DinG"/>
    <property type="match status" value="1"/>
</dbReference>
<dbReference type="SUPFAM" id="SSF53098">
    <property type="entry name" value="Ribonuclease H-like"/>
    <property type="match status" value="1"/>
</dbReference>
<evidence type="ECO:0000256" key="2">
    <source>
        <dbReference type="ARBA" id="ARBA00022722"/>
    </source>
</evidence>
<dbReference type="NCBIfam" id="TIGR01407">
    <property type="entry name" value="dinG_rel"/>
    <property type="match status" value="1"/>
</dbReference>
<dbReference type="PROSITE" id="PS51194">
    <property type="entry name" value="HELICASE_CTER"/>
    <property type="match status" value="1"/>
</dbReference>
<comment type="cofactor">
    <cofactor evidence="1">
        <name>[4Fe-4S] cluster</name>
        <dbReference type="ChEBI" id="CHEBI:49883"/>
    </cofactor>
</comment>
<dbReference type="InterPro" id="IPR036397">
    <property type="entry name" value="RNaseH_sf"/>
</dbReference>
<dbReference type="PROSITE" id="PS51192">
    <property type="entry name" value="HELICASE_ATP_BIND_1"/>
    <property type="match status" value="1"/>
</dbReference>
<dbReference type="HAMAP" id="MF_02206">
    <property type="entry name" value="DinG_exonucl"/>
    <property type="match status" value="1"/>
</dbReference>
<evidence type="ECO:0000259" key="11">
    <source>
        <dbReference type="PROSITE" id="PS51193"/>
    </source>
</evidence>
<dbReference type="GO" id="GO:0003887">
    <property type="term" value="F:DNA-directed DNA polymerase activity"/>
    <property type="evidence" value="ECO:0007669"/>
    <property type="project" value="InterPro"/>
</dbReference>
<dbReference type="EMBL" id="QPJJ01000012">
    <property type="protein sequence ID" value="RCW64938.1"/>
    <property type="molecule type" value="Genomic_DNA"/>
</dbReference>
<feature type="domain" description="Helicase ATP-binding" evidence="10">
    <location>
        <begin position="270"/>
        <end position="520"/>
    </location>
</feature>
<dbReference type="InterPro" id="IPR011545">
    <property type="entry name" value="DEAD/DEAH_box_helicase_dom"/>
</dbReference>
<dbReference type="Gene3D" id="3.40.50.300">
    <property type="entry name" value="P-loop containing nucleotide triphosphate hydrolases"/>
    <property type="match status" value="2"/>
</dbReference>
<organism evidence="13 14">
    <name type="scientific">Saliterribacillus persicus</name>
    <dbReference type="NCBI Taxonomy" id="930114"/>
    <lineage>
        <taxon>Bacteria</taxon>
        <taxon>Bacillati</taxon>
        <taxon>Bacillota</taxon>
        <taxon>Bacilli</taxon>
        <taxon>Bacillales</taxon>
        <taxon>Bacillaceae</taxon>
        <taxon>Saliterribacillus</taxon>
    </lineage>
</organism>
<evidence type="ECO:0000259" key="10">
    <source>
        <dbReference type="PROSITE" id="PS51192"/>
    </source>
</evidence>
<feature type="domain" description="Helicase C-terminal" evidence="12">
    <location>
        <begin position="727"/>
        <end position="912"/>
    </location>
</feature>
<dbReference type="GO" id="GO:0016887">
    <property type="term" value="F:ATP hydrolysis activity"/>
    <property type="evidence" value="ECO:0007669"/>
    <property type="project" value="RHEA"/>
</dbReference>
<dbReference type="AlphaFoldDB" id="A0A368XD47"/>
<keyword evidence="5 8" id="KW-0269">Exonuclease</keyword>
<dbReference type="InterPro" id="IPR014001">
    <property type="entry name" value="Helicase_ATP-bd"/>
</dbReference>
<dbReference type="InterPro" id="IPR001650">
    <property type="entry name" value="Helicase_C-like"/>
</dbReference>
<evidence type="ECO:0000256" key="7">
    <source>
        <dbReference type="ARBA" id="ARBA00048954"/>
    </source>
</evidence>
<comment type="similarity">
    <text evidence="8 9">Belongs to the helicase family. DinG subfamily. Type 2 sub-subfamily.</text>
</comment>
<keyword evidence="2 8" id="KW-0540">Nuclease</keyword>
<evidence type="ECO:0000256" key="5">
    <source>
        <dbReference type="ARBA" id="ARBA00022839"/>
    </source>
</evidence>
<dbReference type="NCBIfam" id="NF005981">
    <property type="entry name" value="PRK08074.1"/>
    <property type="match status" value="1"/>
</dbReference>
<dbReference type="InterPro" id="IPR013520">
    <property type="entry name" value="Ribonucl_H"/>
</dbReference>